<name>A0A2V5HTH7_9EURO</name>
<feature type="region of interest" description="Disordered" evidence="1">
    <location>
        <begin position="411"/>
        <end position="444"/>
    </location>
</feature>
<keyword evidence="3" id="KW-1185">Reference proteome</keyword>
<organism evidence="2 3">
    <name type="scientific">Aspergillus indologenus CBS 114.80</name>
    <dbReference type="NCBI Taxonomy" id="1450541"/>
    <lineage>
        <taxon>Eukaryota</taxon>
        <taxon>Fungi</taxon>
        <taxon>Dikarya</taxon>
        <taxon>Ascomycota</taxon>
        <taxon>Pezizomycotina</taxon>
        <taxon>Eurotiomycetes</taxon>
        <taxon>Eurotiomycetidae</taxon>
        <taxon>Eurotiales</taxon>
        <taxon>Aspergillaceae</taxon>
        <taxon>Aspergillus</taxon>
        <taxon>Aspergillus subgen. Circumdati</taxon>
    </lineage>
</organism>
<accession>A0A2V5HTH7</accession>
<feature type="compositionally biased region" description="Polar residues" evidence="1">
    <location>
        <begin position="85"/>
        <end position="147"/>
    </location>
</feature>
<evidence type="ECO:0000313" key="3">
    <source>
        <dbReference type="Proteomes" id="UP000248817"/>
    </source>
</evidence>
<dbReference type="AlphaFoldDB" id="A0A2V5HTH7"/>
<feature type="region of interest" description="Disordered" evidence="1">
    <location>
        <begin position="83"/>
        <end position="241"/>
    </location>
</feature>
<sequence>MDHRTRERDEEAKKRHIQSLCDACCVRSLDPWIRSTLCHADDSFLEALVSKAQMPHEIESSSDARIYTEEIIKSWAQRSREDHTLQTQEFQGNQGTQKLQTTKRSIDSQQSPISESTDTTISKAQQSTEDSSLQTQEFQGDQCTQKRQTTEHFNDSQQPREPPRPQMPHPSERVNITAPVIQRSRESSAVQTQEAQRDQCAPKLQTTKKPGDAHQPQTSESTSTTTPTQQSPKPPKPESTEVKVTFTEGEGRLGYEYMKKYPYIQRLTFDQQGSRLWVVRKVFSGPRRFIALEADVLGQPIPEPYQRETCLACIQHPQCTRIDEFSLKALDMSRDGKKLAVKCDWSRMPTHIKPVPVGLQGLTGTSGSSWICGMEELKIEEILNFVVPILGDDTPPTIHVLAMQLAAERALNPPPPADDSKKATAVVTEKEIPPESKRQVQQRKKFPSLRNLGAVGACLLPMFWWQRYKKSRQL</sequence>
<proteinExistence type="predicted"/>
<evidence type="ECO:0000313" key="2">
    <source>
        <dbReference type="EMBL" id="PYI27111.1"/>
    </source>
</evidence>
<feature type="compositionally biased region" description="Basic and acidic residues" evidence="1">
    <location>
        <begin position="418"/>
        <end position="438"/>
    </location>
</feature>
<dbReference type="EMBL" id="KZ825577">
    <property type="protein sequence ID" value="PYI27111.1"/>
    <property type="molecule type" value="Genomic_DNA"/>
</dbReference>
<evidence type="ECO:0000256" key="1">
    <source>
        <dbReference type="SAM" id="MobiDB-lite"/>
    </source>
</evidence>
<gene>
    <name evidence="2" type="ORF">BP00DRAFT_460445</name>
</gene>
<protein>
    <submittedName>
        <fullName evidence="2">Uncharacterized protein</fullName>
    </submittedName>
</protein>
<dbReference type="Proteomes" id="UP000248817">
    <property type="component" value="Unassembled WGS sequence"/>
</dbReference>
<reference evidence="2 3" key="1">
    <citation type="submission" date="2018-02" db="EMBL/GenBank/DDBJ databases">
        <title>The genomes of Aspergillus section Nigri reveals drivers in fungal speciation.</title>
        <authorList>
            <consortium name="DOE Joint Genome Institute"/>
            <person name="Vesth T.C."/>
            <person name="Nybo J."/>
            <person name="Theobald S."/>
            <person name="Brandl J."/>
            <person name="Frisvad J.C."/>
            <person name="Nielsen K.F."/>
            <person name="Lyhne E.K."/>
            <person name="Kogle M.E."/>
            <person name="Kuo A."/>
            <person name="Riley R."/>
            <person name="Clum A."/>
            <person name="Nolan M."/>
            <person name="Lipzen A."/>
            <person name="Salamov A."/>
            <person name="Henrissat B."/>
            <person name="Wiebenga A."/>
            <person name="De vries R.P."/>
            <person name="Grigoriev I.V."/>
            <person name="Mortensen U.H."/>
            <person name="Andersen M.R."/>
            <person name="Baker S.E."/>
        </authorList>
    </citation>
    <scope>NUCLEOTIDE SEQUENCE [LARGE SCALE GENOMIC DNA]</scope>
    <source>
        <strain evidence="2 3">CBS 114.80</strain>
    </source>
</reference>
<feature type="compositionally biased region" description="Low complexity" evidence="1">
    <location>
        <begin position="215"/>
        <end position="231"/>
    </location>
</feature>